<organism evidence="2 3">
    <name type="scientific">Neolewinella agarilytica</name>
    <dbReference type="NCBI Taxonomy" id="478744"/>
    <lineage>
        <taxon>Bacteria</taxon>
        <taxon>Pseudomonadati</taxon>
        <taxon>Bacteroidota</taxon>
        <taxon>Saprospiria</taxon>
        <taxon>Saprospirales</taxon>
        <taxon>Lewinellaceae</taxon>
        <taxon>Neolewinella</taxon>
    </lineage>
</organism>
<dbReference type="InterPro" id="IPR046867">
    <property type="entry name" value="AldOxase/xan_DH_MoCoBD2"/>
</dbReference>
<dbReference type="Proteomes" id="UP000199021">
    <property type="component" value="Unassembled WGS sequence"/>
</dbReference>
<proteinExistence type="predicted"/>
<evidence type="ECO:0000313" key="3">
    <source>
        <dbReference type="Proteomes" id="UP000199021"/>
    </source>
</evidence>
<dbReference type="SUPFAM" id="SSF56003">
    <property type="entry name" value="Molybdenum cofactor-binding domain"/>
    <property type="match status" value="2"/>
</dbReference>
<accession>A0A1H9C8V9</accession>
<evidence type="ECO:0000259" key="1">
    <source>
        <dbReference type="SMART" id="SM01008"/>
    </source>
</evidence>
<dbReference type="AlphaFoldDB" id="A0A1H9C8V9"/>
<dbReference type="Gene3D" id="3.30.365.10">
    <property type="entry name" value="Aldehyde oxidase/xanthine dehydrogenase, molybdopterin binding domain"/>
    <property type="match status" value="4"/>
</dbReference>
<dbReference type="Pfam" id="PF20256">
    <property type="entry name" value="MoCoBD_2"/>
    <property type="match status" value="1"/>
</dbReference>
<dbReference type="InParanoid" id="A0A1H9C8V9"/>
<keyword evidence="3" id="KW-1185">Reference proteome</keyword>
<dbReference type="PANTHER" id="PTHR47495:SF2">
    <property type="entry name" value="ALDEHYDE DEHYDROGENASE"/>
    <property type="match status" value="1"/>
</dbReference>
<name>A0A1H9C8V9_9BACT</name>
<dbReference type="InterPro" id="IPR036856">
    <property type="entry name" value="Ald_Oxase/Xan_DH_a/b_sf"/>
</dbReference>
<dbReference type="FunCoup" id="A0A1H9C8V9">
    <property type="interactions" value="148"/>
</dbReference>
<dbReference type="OrthoDB" id="9767994at2"/>
<dbReference type="PROSITE" id="PS51318">
    <property type="entry name" value="TAT"/>
    <property type="match status" value="1"/>
</dbReference>
<dbReference type="InterPro" id="IPR008274">
    <property type="entry name" value="AldOxase/xan_DH_MoCoBD1"/>
</dbReference>
<dbReference type="PANTHER" id="PTHR47495">
    <property type="entry name" value="ALDEHYDE DEHYDROGENASE"/>
    <property type="match status" value="1"/>
</dbReference>
<dbReference type="InterPro" id="IPR006311">
    <property type="entry name" value="TAT_signal"/>
</dbReference>
<dbReference type="Pfam" id="PF02738">
    <property type="entry name" value="MoCoBD_1"/>
    <property type="match status" value="1"/>
</dbReference>
<dbReference type="RefSeq" id="WP_090165972.1">
    <property type="nucleotide sequence ID" value="NZ_FOFB01000004.1"/>
</dbReference>
<evidence type="ECO:0000313" key="2">
    <source>
        <dbReference type="EMBL" id="SEP97616.1"/>
    </source>
</evidence>
<dbReference type="SMART" id="SM01008">
    <property type="entry name" value="Ald_Xan_dh_C"/>
    <property type="match status" value="1"/>
</dbReference>
<dbReference type="InterPro" id="IPR052516">
    <property type="entry name" value="N-heterocyclic_Hydroxylase"/>
</dbReference>
<protein>
    <submittedName>
        <fullName evidence="2">Isoquinoline 1-oxidoreductase, beta subunit</fullName>
    </submittedName>
</protein>
<dbReference type="STRING" id="478744.SAMN05444359_104108"/>
<dbReference type="EMBL" id="FOFB01000004">
    <property type="protein sequence ID" value="SEP97616.1"/>
    <property type="molecule type" value="Genomic_DNA"/>
</dbReference>
<dbReference type="Gene3D" id="3.90.1170.50">
    <property type="entry name" value="Aldehyde oxidase/xanthine dehydrogenase, a/b hammerhead"/>
    <property type="match status" value="1"/>
</dbReference>
<dbReference type="InterPro" id="IPR012368">
    <property type="entry name" value="OxRdtase_Mopterin-bd_su_IorB"/>
</dbReference>
<dbReference type="InterPro" id="IPR037165">
    <property type="entry name" value="AldOxase/xan_DH_Mopterin-bd_sf"/>
</dbReference>
<sequence length="722" mass="78174">MSEAKKEKQGFSRRKFLVRAGIGVGLLVGTTYCLPIRRKIAETINTAESPYLGSTDEPQIWFEVKPDNSILFHCPKVEMGQGTFTGLAQIAADELEVGIEQIQVVHAATSTGNIDQFSTGGSTSINSLWMPLRELAATMRVMLINAAAAQLGLEASSLSALNGVVSGGGKSITFGEIVQAVSEWEVPDTPPLKDVKEYKYVGKPTPRVDLRDKVLGAPIFGMDASLPDMLYGSVVRPSGIDTKMVSVDVSEAEGMPGVVKIVQEDDFVGVVANSYVEAEAAKQKIKVVWEAAKKWDTFNIEEAILVGKGNSTEIQKEGNAKKLLAEGEEGLIVSEYFSPIGAHAQMEPNGAVAYVEEDKATIIMSTQVVAITRKEVANRLGFKNEQVIIQPTFLGGGFGRRLHTPNAMQAALMSRAVGKPVKSFFNRKEEFQNDTFRPPTHNVLKARLTTDGRIEAISHDISSGDVMFGSPLLPGILQKLIGADLGAWRGGMIQYHGIPNYRAVSWRVKLPFATSWWRSLGLLANTFAIESFMDELAEKAGKDPISFRLDHLTETKADVRLAKVIQRAAEAASYRNTPADGRAMGFACSTDVNTPCAHVAEVSITDGKIKVHKVTCVMDPGLVVNPDQVRAQCEGSIIMGLSAVLYEKMEVEDGALYPVLYGAYQIALMKDAPKEIDVILLENDDVPGGVGEPPMGPIGAAIANAVYRLTGERVRRMPFSAK</sequence>
<dbReference type="GO" id="GO:0016491">
    <property type="term" value="F:oxidoreductase activity"/>
    <property type="evidence" value="ECO:0007669"/>
    <property type="project" value="InterPro"/>
</dbReference>
<gene>
    <name evidence="2" type="ORF">SAMN05444359_104108</name>
</gene>
<reference evidence="3" key="1">
    <citation type="submission" date="2016-10" db="EMBL/GenBank/DDBJ databases">
        <authorList>
            <person name="Varghese N."/>
            <person name="Submissions S."/>
        </authorList>
    </citation>
    <scope>NUCLEOTIDE SEQUENCE [LARGE SCALE GENOMIC DNA]</scope>
    <source>
        <strain evidence="3">DSM 24740</strain>
    </source>
</reference>
<dbReference type="PIRSF" id="PIRSF036389">
    <property type="entry name" value="IOR_B"/>
    <property type="match status" value="1"/>
</dbReference>
<dbReference type="SUPFAM" id="SSF54665">
    <property type="entry name" value="CO dehydrogenase molybdoprotein N-domain-like"/>
    <property type="match status" value="1"/>
</dbReference>
<feature type="domain" description="Aldehyde oxidase/xanthine dehydrogenase a/b hammerhead" evidence="1">
    <location>
        <begin position="215"/>
        <end position="293"/>
    </location>
</feature>
<dbReference type="InterPro" id="IPR000674">
    <property type="entry name" value="Ald_Oxase/Xan_DH_a/b"/>
</dbReference>